<evidence type="ECO:0000313" key="10">
    <source>
        <dbReference type="EMBL" id="QAB16386.1"/>
    </source>
</evidence>
<dbReference type="InterPro" id="IPR020058">
    <property type="entry name" value="Glu/Gln-tRNA-synth_Ib_cat-dom"/>
</dbReference>
<keyword evidence="5 7" id="KW-0067">ATP-binding</keyword>
<comment type="function">
    <text evidence="7">Catalyzes the tRNA-independent activation of glutamate in presence of ATP and the subsequent transfer of glutamate onto a tRNA(Asp). Glutamate is transferred on the 2-amino-5-(4,5-dihydroxy-2-cyclopenten-1-yl) moiety of the queuosine in the wobble position of the QUC anticodon.</text>
</comment>
<evidence type="ECO:0000256" key="1">
    <source>
        <dbReference type="ARBA" id="ARBA00022598"/>
    </source>
</evidence>
<dbReference type="Proteomes" id="UP000285478">
    <property type="component" value="Chromosome"/>
</dbReference>
<organism evidence="10 11">
    <name type="scientific">Hydrogenovibrio thermophilus</name>
    <dbReference type="NCBI Taxonomy" id="265883"/>
    <lineage>
        <taxon>Bacteria</taxon>
        <taxon>Pseudomonadati</taxon>
        <taxon>Pseudomonadota</taxon>
        <taxon>Gammaproteobacteria</taxon>
        <taxon>Thiotrichales</taxon>
        <taxon>Piscirickettsiaceae</taxon>
        <taxon>Hydrogenovibrio</taxon>
    </lineage>
</organism>
<feature type="binding site" evidence="7">
    <location>
        <position position="99"/>
    </location>
    <ligand>
        <name>Zn(2+)</name>
        <dbReference type="ChEBI" id="CHEBI:29105"/>
    </ligand>
</feature>
<feature type="short sequence motif" description="'KMSKS' region" evidence="7">
    <location>
        <begin position="236"/>
        <end position="240"/>
    </location>
</feature>
<feature type="binding site" evidence="7">
    <location>
        <position position="198"/>
    </location>
    <ligand>
        <name>L-glutamate</name>
        <dbReference type="ChEBI" id="CHEBI:29985"/>
    </ligand>
</feature>
<proteinExistence type="inferred from homology"/>
<evidence type="ECO:0000313" key="11">
    <source>
        <dbReference type="Proteomes" id="UP000285478"/>
    </source>
</evidence>
<feature type="binding site" evidence="7">
    <location>
        <position position="121"/>
    </location>
    <ligand>
        <name>Zn(2+)</name>
        <dbReference type="ChEBI" id="CHEBI:29105"/>
    </ligand>
</feature>
<evidence type="ECO:0000259" key="9">
    <source>
        <dbReference type="Pfam" id="PF00749"/>
    </source>
</evidence>
<dbReference type="InterPro" id="IPR000924">
    <property type="entry name" value="Glu/Gln-tRNA-synth"/>
</dbReference>
<evidence type="ECO:0000256" key="4">
    <source>
        <dbReference type="ARBA" id="ARBA00022833"/>
    </source>
</evidence>
<dbReference type="GO" id="GO:0004818">
    <property type="term" value="F:glutamate-tRNA ligase activity"/>
    <property type="evidence" value="ECO:0007669"/>
    <property type="project" value="TreeGrafter"/>
</dbReference>
<dbReference type="SUPFAM" id="SSF52374">
    <property type="entry name" value="Nucleotidylyl transferase"/>
    <property type="match status" value="1"/>
</dbReference>
<dbReference type="EMBL" id="CP035033">
    <property type="protein sequence ID" value="QAB16386.1"/>
    <property type="molecule type" value="Genomic_DNA"/>
</dbReference>
<dbReference type="PANTHER" id="PTHR43311:SF1">
    <property type="entry name" value="GLUTAMYL-Q TRNA(ASP) SYNTHETASE"/>
    <property type="match status" value="1"/>
</dbReference>
<keyword evidence="2 7" id="KW-0479">Metal-binding</keyword>
<gene>
    <name evidence="7" type="primary">gluQ</name>
    <name evidence="10" type="ORF">EPV75_01195</name>
</gene>
<evidence type="ECO:0000256" key="8">
    <source>
        <dbReference type="RuleBase" id="RU363037"/>
    </source>
</evidence>
<feature type="binding site" evidence="7">
    <location>
        <begin position="7"/>
        <end position="11"/>
    </location>
    <ligand>
        <name>L-glutamate</name>
        <dbReference type="ChEBI" id="CHEBI:29985"/>
    </ligand>
</feature>
<comment type="cofactor">
    <cofactor evidence="7">
        <name>Zn(2+)</name>
        <dbReference type="ChEBI" id="CHEBI:29105"/>
    </cofactor>
    <text evidence="7">Binds 1 zinc ion per subunit.</text>
</comment>
<reference evidence="10 11" key="1">
    <citation type="journal article" date="2018" name="Environ. Microbiol.">
        <title>Genomes of ubiquitous marine and hypersaline Hydrogenovibrio, Thiomicrorhabdus and Thiomicrospira spp. encode a diversity of mechanisms to sustain chemolithoautotrophy in heterogeneous environments.</title>
        <authorList>
            <person name="Scott K.M."/>
            <person name="Williams J."/>
            <person name="Porter C.M.B."/>
            <person name="Russel S."/>
            <person name="Harmer T.L."/>
            <person name="Paul J.H."/>
            <person name="Antonen K.M."/>
            <person name="Bridges M.K."/>
            <person name="Camper G.J."/>
            <person name="Campla C.K."/>
            <person name="Casella L.G."/>
            <person name="Chase E."/>
            <person name="Conrad J.W."/>
            <person name="Cruz M.C."/>
            <person name="Dunlap D.S."/>
            <person name="Duran L."/>
            <person name="Fahsbender E.M."/>
            <person name="Goldsmith D.B."/>
            <person name="Keeley R.F."/>
            <person name="Kondoff M.R."/>
            <person name="Kussy B.I."/>
            <person name="Lane M.K."/>
            <person name="Lawler S."/>
            <person name="Leigh B.A."/>
            <person name="Lewis C."/>
            <person name="Lostal L.M."/>
            <person name="Marking D."/>
            <person name="Mancera P.A."/>
            <person name="McClenthan E.C."/>
            <person name="McIntyre E.A."/>
            <person name="Mine J.A."/>
            <person name="Modi S."/>
            <person name="Moore B.D."/>
            <person name="Morgan W.A."/>
            <person name="Nelson K.M."/>
            <person name="Nguyen K.N."/>
            <person name="Ogburn N."/>
            <person name="Parrino D.G."/>
            <person name="Pedapudi A.D."/>
            <person name="Pelham R.P."/>
            <person name="Preece A.M."/>
            <person name="Rampersad E.A."/>
            <person name="Richardson J.C."/>
            <person name="Rodgers C.M."/>
            <person name="Schaffer B.L."/>
            <person name="Sheridan N.E."/>
            <person name="Solone M.R."/>
            <person name="Staley Z.R."/>
            <person name="Tabuchi M."/>
            <person name="Waide R.J."/>
            <person name="Wanjugi P.W."/>
            <person name="Young S."/>
            <person name="Clum A."/>
            <person name="Daum C."/>
            <person name="Huntemann M."/>
            <person name="Ivanova N."/>
            <person name="Kyrpides N."/>
            <person name="Mikhailova N."/>
            <person name="Palaniappan K."/>
            <person name="Pillay M."/>
            <person name="Reddy T.B.K."/>
            <person name="Shapiro N."/>
            <person name="Stamatis D."/>
            <person name="Varghese N."/>
            <person name="Woyke T."/>
            <person name="Boden R."/>
            <person name="Freyermuth S.K."/>
            <person name="Kerfeld C.A."/>
        </authorList>
    </citation>
    <scope>NUCLEOTIDE SEQUENCE [LARGE SCALE GENOMIC DNA]</scope>
    <source>
        <strain evidence="10 11">JR-2</strain>
    </source>
</reference>
<keyword evidence="11" id="KW-1185">Reference proteome</keyword>
<evidence type="ECO:0000256" key="6">
    <source>
        <dbReference type="ARBA" id="ARBA00023146"/>
    </source>
</evidence>
<feature type="binding site" evidence="7">
    <location>
        <position position="239"/>
    </location>
    <ligand>
        <name>ATP</name>
        <dbReference type="ChEBI" id="CHEBI:30616"/>
    </ligand>
</feature>
<feature type="binding site" evidence="7">
    <location>
        <position position="180"/>
    </location>
    <ligand>
        <name>L-glutamate</name>
        <dbReference type="ChEBI" id="CHEBI:29985"/>
    </ligand>
</feature>
<dbReference type="GO" id="GO:0008270">
    <property type="term" value="F:zinc ion binding"/>
    <property type="evidence" value="ECO:0007669"/>
    <property type="project" value="UniProtKB-UniRule"/>
</dbReference>
<dbReference type="NCBIfam" id="TIGR03838">
    <property type="entry name" value="queuosine_YadB"/>
    <property type="match status" value="1"/>
</dbReference>
<feature type="binding site" evidence="7">
    <location>
        <position position="117"/>
    </location>
    <ligand>
        <name>Zn(2+)</name>
        <dbReference type="ChEBI" id="CHEBI:29105"/>
    </ligand>
</feature>
<evidence type="ECO:0000256" key="2">
    <source>
        <dbReference type="ARBA" id="ARBA00022723"/>
    </source>
</evidence>
<dbReference type="PANTHER" id="PTHR43311">
    <property type="entry name" value="GLUTAMATE--TRNA LIGASE"/>
    <property type="match status" value="1"/>
</dbReference>
<evidence type="ECO:0000256" key="5">
    <source>
        <dbReference type="ARBA" id="ARBA00022840"/>
    </source>
</evidence>
<dbReference type="GO" id="GO:0005829">
    <property type="term" value="C:cytosol"/>
    <property type="evidence" value="ECO:0007669"/>
    <property type="project" value="TreeGrafter"/>
</dbReference>
<keyword evidence="4 7" id="KW-0862">Zinc</keyword>
<protein>
    <recommendedName>
        <fullName evidence="7">Glutamyl-Q tRNA(Asp) synthetase</fullName>
        <shortName evidence="7">Glu-Q-RSs</shortName>
        <ecNumber evidence="7">6.1.1.-</ecNumber>
    </recommendedName>
</protein>
<dbReference type="PRINTS" id="PR00987">
    <property type="entry name" value="TRNASYNTHGLU"/>
</dbReference>
<dbReference type="NCBIfam" id="NF004314">
    <property type="entry name" value="PRK05710.1-3"/>
    <property type="match status" value="1"/>
</dbReference>
<evidence type="ECO:0000256" key="7">
    <source>
        <dbReference type="HAMAP-Rule" id="MF_01428"/>
    </source>
</evidence>
<dbReference type="Pfam" id="PF00749">
    <property type="entry name" value="tRNA-synt_1c"/>
    <property type="match status" value="1"/>
</dbReference>
<feature type="binding site" evidence="7">
    <location>
        <position position="43"/>
    </location>
    <ligand>
        <name>L-glutamate</name>
        <dbReference type="ChEBI" id="CHEBI:29985"/>
    </ligand>
</feature>
<keyword evidence="6 7" id="KW-0030">Aminoacyl-tRNA synthetase</keyword>
<keyword evidence="3 7" id="KW-0547">Nucleotide-binding</keyword>
<dbReference type="InterPro" id="IPR022380">
    <property type="entry name" value="Glu-Q_tRNA(Asp)_Synthase"/>
</dbReference>
<feature type="domain" description="Glutamyl/glutaminyl-tRNA synthetase class Ib catalytic" evidence="9">
    <location>
        <begin position="3"/>
        <end position="244"/>
    </location>
</feature>
<dbReference type="KEGG" id="htr:EPV75_01195"/>
<sequence>MQKVVGRFAPTPSGPLHFGSLIAATASYLNAKSQGGEWRLRIDDIDGPRVAPGACESIVKTLEAYGFEWDGPEVYQSERDAIYQQALDALNESGRLYVCGCSRKQLQKRQPETPWLYDAYCRHDAVKPDVEAMQPEAAWRFQPDGGRLCFDDAVQGPQCLEVAAELGDFVVKRADGVIGYHLACAVDDIEMGMTEVVRGADLLTSSFAQQSIMLALGHEPPHYAHHPLVTNREGIKLSKKSRAPAIRRDEAAETLRAALTFLNHSPPKELNTLIPLWDWAVENWRLLKVKDVVSQKNGLQD</sequence>
<accession>A0A410H666</accession>
<dbReference type="GO" id="GO:0006400">
    <property type="term" value="P:tRNA modification"/>
    <property type="evidence" value="ECO:0007669"/>
    <property type="project" value="InterPro"/>
</dbReference>
<feature type="short sequence motif" description="'HIGH' region" evidence="7">
    <location>
        <begin position="10"/>
        <end position="20"/>
    </location>
</feature>
<dbReference type="GO" id="GO:0006424">
    <property type="term" value="P:glutamyl-tRNA aminoacylation"/>
    <property type="evidence" value="ECO:0007669"/>
    <property type="project" value="InterPro"/>
</dbReference>
<dbReference type="InterPro" id="IPR014729">
    <property type="entry name" value="Rossmann-like_a/b/a_fold"/>
</dbReference>
<dbReference type="GO" id="GO:0005524">
    <property type="term" value="F:ATP binding"/>
    <property type="evidence" value="ECO:0007669"/>
    <property type="project" value="UniProtKB-KW"/>
</dbReference>
<dbReference type="Gene3D" id="3.40.50.620">
    <property type="entry name" value="HUPs"/>
    <property type="match status" value="1"/>
</dbReference>
<dbReference type="AlphaFoldDB" id="A0A410H666"/>
<name>A0A410H666_9GAMM</name>
<feature type="binding site" evidence="7">
    <location>
        <position position="101"/>
    </location>
    <ligand>
        <name>Zn(2+)</name>
        <dbReference type="ChEBI" id="CHEBI:29105"/>
    </ligand>
</feature>
<dbReference type="HAMAP" id="MF_01428">
    <property type="entry name" value="Glu_Q_tRNA_synth"/>
    <property type="match status" value="1"/>
</dbReference>
<keyword evidence="1 7" id="KW-0436">Ligase</keyword>
<evidence type="ECO:0000256" key="3">
    <source>
        <dbReference type="ARBA" id="ARBA00022741"/>
    </source>
</evidence>
<keyword evidence="8" id="KW-0648">Protein biosynthesis</keyword>
<comment type="similarity">
    <text evidence="7">Belongs to the class-I aminoacyl-tRNA synthetase family. GluQ subfamily.</text>
</comment>
<dbReference type="EC" id="6.1.1.-" evidence="7"/>
<dbReference type="InterPro" id="IPR049940">
    <property type="entry name" value="GluQ/Sye"/>
</dbReference>